<dbReference type="SMART" id="SM00255">
    <property type="entry name" value="TIR"/>
    <property type="match status" value="1"/>
</dbReference>
<reference evidence="2" key="1">
    <citation type="submission" date="2016-10" db="EMBL/GenBank/DDBJ databases">
        <authorList>
            <person name="Varghese N."/>
            <person name="Submissions S."/>
        </authorList>
    </citation>
    <scope>NUCLEOTIDE SEQUENCE [LARGE SCALE GENOMIC DNA]</scope>
    <source>
        <strain evidence="2">YR281</strain>
    </source>
</reference>
<keyword evidence="3" id="KW-1185">Reference proteome</keyword>
<accession>A0A7Z7BDU8</accession>
<gene>
    <name evidence="2" type="ORF">SAMN04487926_12758</name>
</gene>
<sequence length="331" mass="37240">MTQRIFYSYSHVDSDLRAKLGTYLAPLVHQKKIEEWHDRKIEAGQDWNSEISAALKSADIILLLVSADFLASQYCFGVEVDEALARLNRGEARVVPILLKPCLWEESRFSALQHVPRDGKPVSSWASCDDALREVAKEIRDLVSRAELQVHTTAASKEAPDQLSHNLDLMRRQVFAYARQYEMTRQRMAASAERTHRMEQIFQRMRSIAVSSYPLLGELSNSHAPGERLAAVAILQIFADEQSLEFLVRLIASEKPFVGYQAAVALKAAVETIDPRAYPQLLDSILDAQSADEKARLGFDTDRLRTLREAERDLRATMNALATSTPDASEP</sequence>
<protein>
    <submittedName>
        <fullName evidence="2">HEAT repeat-containing protein</fullName>
    </submittedName>
</protein>
<feature type="domain" description="TIR" evidence="1">
    <location>
        <begin position="1"/>
        <end position="143"/>
    </location>
</feature>
<evidence type="ECO:0000313" key="2">
    <source>
        <dbReference type="EMBL" id="SDI92435.1"/>
    </source>
</evidence>
<dbReference type="InterPro" id="IPR000157">
    <property type="entry name" value="TIR_dom"/>
</dbReference>
<dbReference type="InterPro" id="IPR035897">
    <property type="entry name" value="Toll_tir_struct_dom_sf"/>
</dbReference>
<dbReference type="InterPro" id="IPR016024">
    <property type="entry name" value="ARM-type_fold"/>
</dbReference>
<organism evidence="2 3">
    <name type="scientific">Paraburkholderia steynii</name>
    <dbReference type="NCBI Taxonomy" id="1245441"/>
    <lineage>
        <taxon>Bacteria</taxon>
        <taxon>Pseudomonadati</taxon>
        <taxon>Pseudomonadota</taxon>
        <taxon>Betaproteobacteria</taxon>
        <taxon>Burkholderiales</taxon>
        <taxon>Burkholderiaceae</taxon>
        <taxon>Paraburkholderia</taxon>
    </lineage>
</organism>
<dbReference type="InterPro" id="IPR011989">
    <property type="entry name" value="ARM-like"/>
</dbReference>
<dbReference type="SUPFAM" id="SSF52200">
    <property type="entry name" value="Toll/Interleukin receptor TIR domain"/>
    <property type="match status" value="1"/>
</dbReference>
<evidence type="ECO:0000313" key="3">
    <source>
        <dbReference type="Proteomes" id="UP000198900"/>
    </source>
</evidence>
<dbReference type="AlphaFoldDB" id="A0A7Z7BDU8"/>
<evidence type="ECO:0000259" key="1">
    <source>
        <dbReference type="PROSITE" id="PS50104"/>
    </source>
</evidence>
<dbReference type="Pfam" id="PF13676">
    <property type="entry name" value="TIR_2"/>
    <property type="match status" value="1"/>
</dbReference>
<dbReference type="PROSITE" id="PS50104">
    <property type="entry name" value="TIR"/>
    <property type="match status" value="1"/>
</dbReference>
<dbReference type="Gene3D" id="3.40.50.10140">
    <property type="entry name" value="Toll/interleukin-1 receptor homology (TIR) domain"/>
    <property type="match status" value="1"/>
</dbReference>
<dbReference type="Gene3D" id="1.25.10.10">
    <property type="entry name" value="Leucine-rich Repeat Variant"/>
    <property type="match status" value="1"/>
</dbReference>
<dbReference type="RefSeq" id="WP_091787033.1">
    <property type="nucleotide sequence ID" value="NZ_FNDI01000027.1"/>
</dbReference>
<proteinExistence type="predicted"/>
<comment type="caution">
    <text evidence="2">The sequence shown here is derived from an EMBL/GenBank/DDBJ whole genome shotgun (WGS) entry which is preliminary data.</text>
</comment>
<name>A0A7Z7BDU8_9BURK</name>
<dbReference type="SUPFAM" id="SSF48371">
    <property type="entry name" value="ARM repeat"/>
    <property type="match status" value="1"/>
</dbReference>
<dbReference type="GO" id="GO:0007165">
    <property type="term" value="P:signal transduction"/>
    <property type="evidence" value="ECO:0007669"/>
    <property type="project" value="InterPro"/>
</dbReference>
<dbReference type="EMBL" id="FNDI01000027">
    <property type="protein sequence ID" value="SDI92435.1"/>
    <property type="molecule type" value="Genomic_DNA"/>
</dbReference>
<dbReference type="Proteomes" id="UP000198900">
    <property type="component" value="Unassembled WGS sequence"/>
</dbReference>